<feature type="signal peptide" evidence="1">
    <location>
        <begin position="1"/>
        <end position="18"/>
    </location>
</feature>
<comment type="caution">
    <text evidence="2">The sequence shown here is derived from an EMBL/GenBank/DDBJ whole genome shotgun (WGS) entry which is preliminary data.</text>
</comment>
<evidence type="ECO:0000256" key="1">
    <source>
        <dbReference type="SAM" id="SignalP"/>
    </source>
</evidence>
<evidence type="ECO:0008006" key="4">
    <source>
        <dbReference type="Google" id="ProtNLM"/>
    </source>
</evidence>
<sequence>MTRLGFGLLLICAATAQAQGIKDPTRPTNMPAIANTSAGSTTQNGSLNLDAVLFTQRHRVAVINGVPMRVGDEYLGTKIKQIEADSVVVELSLNGTIEERVLHVNSTGEIKSNATETF</sequence>
<protein>
    <recommendedName>
        <fullName evidence="4">MSHA biogenesis protein MshK</fullName>
    </recommendedName>
</protein>
<keyword evidence="3" id="KW-1185">Reference proteome</keyword>
<dbReference type="Proteomes" id="UP001234343">
    <property type="component" value="Unassembled WGS sequence"/>
</dbReference>
<evidence type="ECO:0000313" key="2">
    <source>
        <dbReference type="EMBL" id="MDM7859147.1"/>
    </source>
</evidence>
<gene>
    <name evidence="2" type="ORF">QTP81_00835</name>
</gene>
<dbReference type="RefSeq" id="WP_289363054.1">
    <property type="nucleotide sequence ID" value="NZ_JAUCBP010000001.1"/>
</dbReference>
<feature type="chain" id="PRO_5045289994" description="MSHA biogenesis protein MshK" evidence="1">
    <location>
        <begin position="19"/>
        <end position="118"/>
    </location>
</feature>
<proteinExistence type="predicted"/>
<keyword evidence="1" id="KW-0732">Signal</keyword>
<dbReference type="EMBL" id="JAUCBP010000001">
    <property type="protein sequence ID" value="MDM7859147.1"/>
    <property type="molecule type" value="Genomic_DNA"/>
</dbReference>
<accession>A0ABT7SSI4</accession>
<name>A0ABT7SSI4_9ALTE</name>
<evidence type="ECO:0000313" key="3">
    <source>
        <dbReference type="Proteomes" id="UP001234343"/>
    </source>
</evidence>
<reference evidence="2 3" key="1">
    <citation type="submission" date="2023-06" db="EMBL/GenBank/DDBJ databases">
        <title>Alteromonas sp. ASW11-36 isolated from intertidal sand.</title>
        <authorList>
            <person name="Li Y."/>
        </authorList>
    </citation>
    <scope>NUCLEOTIDE SEQUENCE [LARGE SCALE GENOMIC DNA]</scope>
    <source>
        <strain evidence="2 3">ASW11-36</strain>
    </source>
</reference>
<organism evidence="2 3">
    <name type="scientific">Alteromonas arenosi</name>
    <dbReference type="NCBI Taxonomy" id="3055817"/>
    <lineage>
        <taxon>Bacteria</taxon>
        <taxon>Pseudomonadati</taxon>
        <taxon>Pseudomonadota</taxon>
        <taxon>Gammaproteobacteria</taxon>
        <taxon>Alteromonadales</taxon>
        <taxon>Alteromonadaceae</taxon>
        <taxon>Alteromonas/Salinimonas group</taxon>
        <taxon>Alteromonas</taxon>
    </lineage>
</organism>